<dbReference type="Proteomes" id="UP001362999">
    <property type="component" value="Unassembled WGS sequence"/>
</dbReference>
<comment type="caution">
    <text evidence="1">The sequence shown here is derived from an EMBL/GenBank/DDBJ whole genome shotgun (WGS) entry which is preliminary data.</text>
</comment>
<name>A0AAW0DWC5_9AGAR</name>
<evidence type="ECO:0000313" key="2">
    <source>
        <dbReference type="Proteomes" id="UP001362999"/>
    </source>
</evidence>
<sequence>MEKFLIRRNRSFRGLSNIRNRLKSTEGILHLGGDRSEGFSLTTANHSLVITITPANGPTVDTRKRFSTQAHLPQPNPLDTPQTHRNAAQICRRIANSPPPMFETRKCLFLEVPHSAMTLSAPTISRCIDGGTEIRVSIKYSAIGAVVTANCEGRLSAR</sequence>
<organism evidence="1 2">
    <name type="scientific">Favolaschia claudopus</name>
    <dbReference type="NCBI Taxonomy" id="2862362"/>
    <lineage>
        <taxon>Eukaryota</taxon>
        <taxon>Fungi</taxon>
        <taxon>Dikarya</taxon>
        <taxon>Basidiomycota</taxon>
        <taxon>Agaricomycotina</taxon>
        <taxon>Agaricomycetes</taxon>
        <taxon>Agaricomycetidae</taxon>
        <taxon>Agaricales</taxon>
        <taxon>Marasmiineae</taxon>
        <taxon>Mycenaceae</taxon>
        <taxon>Favolaschia</taxon>
    </lineage>
</organism>
<accession>A0AAW0DWC5</accession>
<keyword evidence="2" id="KW-1185">Reference proteome</keyword>
<dbReference type="AlphaFoldDB" id="A0AAW0DWC5"/>
<protein>
    <submittedName>
        <fullName evidence="1">Uncharacterized protein</fullName>
    </submittedName>
</protein>
<proteinExistence type="predicted"/>
<gene>
    <name evidence="1" type="ORF">R3P38DRAFT_2761107</name>
</gene>
<reference evidence="1 2" key="1">
    <citation type="journal article" date="2024" name="J Genomics">
        <title>Draft genome sequencing and assembly of Favolaschia claudopus CIRM-BRFM 2984 isolated from oak limbs.</title>
        <authorList>
            <person name="Navarro D."/>
            <person name="Drula E."/>
            <person name="Chaduli D."/>
            <person name="Cazenave R."/>
            <person name="Ahrendt S."/>
            <person name="Wang J."/>
            <person name="Lipzen A."/>
            <person name="Daum C."/>
            <person name="Barry K."/>
            <person name="Grigoriev I.V."/>
            <person name="Favel A."/>
            <person name="Rosso M.N."/>
            <person name="Martin F."/>
        </authorList>
    </citation>
    <scope>NUCLEOTIDE SEQUENCE [LARGE SCALE GENOMIC DNA]</scope>
    <source>
        <strain evidence="1 2">CIRM-BRFM 2984</strain>
    </source>
</reference>
<evidence type="ECO:0000313" key="1">
    <source>
        <dbReference type="EMBL" id="KAK7055963.1"/>
    </source>
</evidence>
<dbReference type="EMBL" id="JAWWNJ010000005">
    <property type="protein sequence ID" value="KAK7055963.1"/>
    <property type="molecule type" value="Genomic_DNA"/>
</dbReference>